<name>A0A6H9YI81_9ACTN</name>
<reference evidence="3 4" key="1">
    <citation type="submission" date="2019-09" db="EMBL/GenBank/DDBJ databases">
        <title>Actinomadura physcomitrii sp. nov., a novel actinomycete isolated from moss [Physcomitrium sphaericum (Ludw) Fuernr].</title>
        <authorList>
            <person name="Zhuang X."/>
            <person name="Liu C."/>
        </authorList>
    </citation>
    <scope>NUCLEOTIDE SEQUENCE [LARGE SCALE GENOMIC DNA]</scope>
    <source>
        <strain evidence="3 4">HMC1</strain>
    </source>
</reference>
<gene>
    <name evidence="3" type="ORF">F8566_30475</name>
</gene>
<dbReference type="Gene3D" id="1.10.260.40">
    <property type="entry name" value="lambda repressor-like DNA-binding domains"/>
    <property type="match status" value="1"/>
</dbReference>
<evidence type="ECO:0000259" key="2">
    <source>
        <dbReference type="PROSITE" id="PS50943"/>
    </source>
</evidence>
<dbReference type="OrthoDB" id="3543019at2"/>
<dbReference type="RefSeq" id="WP_151565285.1">
    <property type="nucleotide sequence ID" value="NZ_WBMT01000015.1"/>
</dbReference>
<accession>A0A6H9YI81</accession>
<proteinExistence type="predicted"/>
<organism evidence="3 4">
    <name type="scientific">Actinomadura rudentiformis</name>
    <dbReference type="NCBI Taxonomy" id="359158"/>
    <lineage>
        <taxon>Bacteria</taxon>
        <taxon>Bacillati</taxon>
        <taxon>Actinomycetota</taxon>
        <taxon>Actinomycetes</taxon>
        <taxon>Streptosporangiales</taxon>
        <taxon>Thermomonosporaceae</taxon>
        <taxon>Actinomadura</taxon>
    </lineage>
</organism>
<dbReference type="SMART" id="SM00530">
    <property type="entry name" value="HTH_XRE"/>
    <property type="match status" value="1"/>
</dbReference>
<dbReference type="SUPFAM" id="SSF47413">
    <property type="entry name" value="lambda repressor-like DNA-binding domains"/>
    <property type="match status" value="1"/>
</dbReference>
<dbReference type="InterPro" id="IPR010982">
    <property type="entry name" value="Lambda_DNA-bd_dom_sf"/>
</dbReference>
<evidence type="ECO:0000313" key="3">
    <source>
        <dbReference type="EMBL" id="KAB2344917.1"/>
    </source>
</evidence>
<comment type="caution">
    <text evidence="3">The sequence shown here is derived from an EMBL/GenBank/DDBJ whole genome shotgun (WGS) entry which is preliminary data.</text>
</comment>
<dbReference type="CDD" id="cd00093">
    <property type="entry name" value="HTH_XRE"/>
    <property type="match status" value="1"/>
</dbReference>
<sequence length="199" mass="21578">MTQNDWSTSLAAAIAEQVRRLRKERGMSAQQLADACTDLGLPITRSAVANLESQRRPTVSVAELLIFARALDTPPILLLIPLGQQETVKLAPEVTAATWDAVQWFAGLGPTSGETAVRLFLRHDRFVREYTFSARKAASAHAMHEGTADENLRAAHAATAQAADRAATIAEEIITEVRDDIRSRGLTPPPLPPELAHLA</sequence>
<dbReference type="GO" id="GO:0003677">
    <property type="term" value="F:DNA binding"/>
    <property type="evidence" value="ECO:0007669"/>
    <property type="project" value="InterPro"/>
</dbReference>
<dbReference type="PROSITE" id="PS50943">
    <property type="entry name" value="HTH_CROC1"/>
    <property type="match status" value="1"/>
</dbReference>
<dbReference type="Pfam" id="PF13560">
    <property type="entry name" value="HTH_31"/>
    <property type="match status" value="1"/>
</dbReference>
<evidence type="ECO:0000256" key="1">
    <source>
        <dbReference type="SAM" id="MobiDB-lite"/>
    </source>
</evidence>
<dbReference type="EMBL" id="WBMT01000015">
    <property type="protein sequence ID" value="KAB2344917.1"/>
    <property type="molecule type" value="Genomic_DNA"/>
</dbReference>
<evidence type="ECO:0000313" key="4">
    <source>
        <dbReference type="Proteomes" id="UP000468735"/>
    </source>
</evidence>
<keyword evidence="4" id="KW-1185">Reference proteome</keyword>
<dbReference type="Proteomes" id="UP000468735">
    <property type="component" value="Unassembled WGS sequence"/>
</dbReference>
<dbReference type="AlphaFoldDB" id="A0A6H9YI81"/>
<dbReference type="InterPro" id="IPR001387">
    <property type="entry name" value="Cro/C1-type_HTH"/>
</dbReference>
<feature type="domain" description="HTH cro/C1-type" evidence="2">
    <location>
        <begin position="18"/>
        <end position="78"/>
    </location>
</feature>
<protein>
    <submittedName>
        <fullName evidence="3">Helix-turn-helix transcriptional regulator</fullName>
    </submittedName>
</protein>
<feature type="region of interest" description="Disordered" evidence="1">
    <location>
        <begin position="180"/>
        <end position="199"/>
    </location>
</feature>